<dbReference type="OrthoDB" id="5593455at2759"/>
<comment type="caution">
    <text evidence="3">The sequence shown here is derived from an EMBL/GenBank/DDBJ whole genome shotgun (WGS) entry which is preliminary data.</text>
</comment>
<dbReference type="STRING" id="46835.A0A504YRW0"/>
<dbReference type="Pfam" id="PF10291">
    <property type="entry name" value="muHD"/>
    <property type="match status" value="1"/>
</dbReference>
<name>A0A504YRW0_FASGI</name>
<accession>A0A504YRW0</accession>
<feature type="compositionally biased region" description="Polar residues" evidence="1">
    <location>
        <begin position="122"/>
        <end position="135"/>
    </location>
</feature>
<protein>
    <submittedName>
        <fullName evidence="3">FCH domain only protein 2</fullName>
    </submittedName>
</protein>
<feature type="region of interest" description="Disordered" evidence="1">
    <location>
        <begin position="76"/>
        <end position="143"/>
    </location>
</feature>
<proteinExistence type="predicted"/>
<dbReference type="AlphaFoldDB" id="A0A504YRW0"/>
<evidence type="ECO:0000259" key="2">
    <source>
        <dbReference type="Pfam" id="PF10291"/>
    </source>
</evidence>
<dbReference type="InterPro" id="IPR018808">
    <property type="entry name" value="Muniscin_C"/>
</dbReference>
<feature type="region of interest" description="Disordered" evidence="1">
    <location>
        <begin position="408"/>
        <end position="449"/>
    </location>
</feature>
<evidence type="ECO:0000313" key="4">
    <source>
        <dbReference type="Proteomes" id="UP000316759"/>
    </source>
</evidence>
<feature type="non-terminal residue" evidence="3">
    <location>
        <position position="1"/>
    </location>
</feature>
<organism evidence="3 4">
    <name type="scientific">Fasciola gigantica</name>
    <name type="common">Giant liver fluke</name>
    <dbReference type="NCBI Taxonomy" id="46835"/>
    <lineage>
        <taxon>Eukaryota</taxon>
        <taxon>Metazoa</taxon>
        <taxon>Spiralia</taxon>
        <taxon>Lophotrochozoa</taxon>
        <taxon>Platyhelminthes</taxon>
        <taxon>Trematoda</taxon>
        <taxon>Digenea</taxon>
        <taxon>Plagiorchiida</taxon>
        <taxon>Echinostomata</taxon>
        <taxon>Echinostomatoidea</taxon>
        <taxon>Fasciolidae</taxon>
        <taxon>Fasciola</taxon>
    </lineage>
</organism>
<feature type="domain" description="Muniscin C-terminal" evidence="2">
    <location>
        <begin position="273"/>
        <end position="393"/>
    </location>
</feature>
<gene>
    <name evidence="3" type="ORF">FGIG_07497</name>
</gene>
<feature type="compositionally biased region" description="Polar residues" evidence="1">
    <location>
        <begin position="76"/>
        <end position="103"/>
    </location>
</feature>
<dbReference type="Proteomes" id="UP000316759">
    <property type="component" value="Unassembled WGS sequence"/>
</dbReference>
<evidence type="ECO:0000256" key="1">
    <source>
        <dbReference type="SAM" id="MobiDB-lite"/>
    </source>
</evidence>
<keyword evidence="4" id="KW-1185">Reference proteome</keyword>
<feature type="compositionally biased region" description="Polar residues" evidence="1">
    <location>
        <begin position="434"/>
        <end position="449"/>
    </location>
</feature>
<reference evidence="3 4" key="1">
    <citation type="submission" date="2019-04" db="EMBL/GenBank/DDBJ databases">
        <title>Annotation for the trematode Fasciola gigantica.</title>
        <authorList>
            <person name="Choi Y.-J."/>
        </authorList>
    </citation>
    <scope>NUCLEOTIDE SEQUENCE [LARGE SCALE GENOMIC DNA]</scope>
    <source>
        <strain evidence="3">Uganda_cow_1</strain>
    </source>
</reference>
<dbReference type="EMBL" id="SUNJ01005765">
    <property type="protein sequence ID" value="TPP63365.1"/>
    <property type="molecule type" value="Genomic_DNA"/>
</dbReference>
<sequence length="449" mass="48375">ATGNSHHGALSDHLQTDLLSLDPLFSSKSPPPQSSTPTAWEVLGKQSEGAMAFRNSESFHSGGGFRRCASAVPPSSIATDTTNCTEKSSWQPFDSDTGNALWQTTTPRTTTPNANFSWPKDSISQFSPSPNTSTFDPKAPSECSTLSQFAPLARPDSRVSGKQNSTMSIPSFSSGTIGPWNQVPTNQAGSISVAAAFTETWRARFHNGGGSSFSTAAMITPPPIQAVSGELTLAFPRTSVEQMVTHSAVGPLVLRLNNAVRLKDLQLRVVGSSMVRTSRGDLRVILNVDGGVTRMQSLPVGTWMPELSRATWQIPLTPSTDDLGVNSRETSIDTSGTVRAKFTLDHGPGRPQPVALQFFREDCLASGVQLILDCPMYRLSLCKRRVIGDRYVCDPPNHSTRFQLHPLSKADKSSIPSNHPSPPARVPSAARGQLNEQWMQFPTSASNDN</sequence>
<evidence type="ECO:0000313" key="3">
    <source>
        <dbReference type="EMBL" id="TPP63365.1"/>
    </source>
</evidence>